<evidence type="ECO:0000259" key="4">
    <source>
        <dbReference type="Pfam" id="PF17958"/>
    </source>
</evidence>
<evidence type="ECO:0000256" key="1">
    <source>
        <dbReference type="ARBA" id="ARBA00022723"/>
    </source>
</evidence>
<dbReference type="PANTHER" id="PTHR14095:SF0">
    <property type="entry name" value="MIP22305P"/>
    <property type="match status" value="1"/>
</dbReference>
<dbReference type="PROSITE" id="PS00018">
    <property type="entry name" value="EF_HAND_1"/>
    <property type="match status" value="1"/>
</dbReference>
<dbReference type="SUPFAM" id="SSF47473">
    <property type="entry name" value="EF-hand"/>
    <property type="match status" value="1"/>
</dbReference>
<accession>A0A1R0GUJ3</accession>
<sequence>MTSSEQQVLRTPIQSKRTSKLPPDVSPTSKKSDSITPKLDLASCHSPITLIPLEKDIKADELSMCSKWSPQIKSAGKTTIASRLRDSFSPRNGNSFSNNDLKSSSPLGFKQNAFNSPENLPPLSPLVKSNKGLRLRHDLNADTPFSFSPTGKSTSLKHALDDHLKSPLSQKSTRLTQPNVKLYDLFQESEDETPKTKYSRSLFDEMKIGSPTFKRLKLDIQQDNARDTAQKSSESSFNEASLFNFRPLSKKNTTLNPSELRDLDIPLLYLYGTSLKQKENFINSELANVKNLFDESFGHDEKDFVNVTLACGLPRYANRALFTKIKSESPTSTLKLDVGSWPSFETFSRVWKTFRYKSLSNDHLLYEVLLNKGSRGLSRNDFLPLVNDVISNHPELEFLQDQQIFSQNFAQTIIERIFYEANSYIGDSMTLSQFKKVNLYNVLVSIETAVDVQVRAISRILLKKGKNCPSRDEEEIAAKKKLSKKKKKGDHTMNYLEFIWFLLSEVDKTTEVAAGYWFRIMDLDEDGVLTVFEMEYFYDEQIRRMQNDTSTGDTIPMRDILCQLFDLINPSHKTTITLKDILNTPSQIRPIFFDAFLNLNRFCEHDSRSSLLQRQLSAFTQSLGREIEFKDLIDRRIEFLASGPPVWIEFADAEYEALIADQKLQEQE</sequence>
<dbReference type="EMBL" id="LSSL01003362">
    <property type="protein sequence ID" value="OLY80572.1"/>
    <property type="molecule type" value="Genomic_DNA"/>
</dbReference>
<dbReference type="OrthoDB" id="5586at2759"/>
<dbReference type="GO" id="GO:0019888">
    <property type="term" value="F:protein phosphatase regulator activity"/>
    <property type="evidence" value="ECO:0007669"/>
    <property type="project" value="TreeGrafter"/>
</dbReference>
<dbReference type="InterPro" id="IPR011992">
    <property type="entry name" value="EF-hand-dom_pair"/>
</dbReference>
<feature type="domain" description="PP2A regulatory subunit B'' EF-hand" evidence="4">
    <location>
        <begin position="365"/>
        <end position="447"/>
    </location>
</feature>
<feature type="compositionally biased region" description="Polar residues" evidence="3">
    <location>
        <begin position="1"/>
        <end position="16"/>
    </location>
</feature>
<reference evidence="5 6" key="1">
    <citation type="journal article" date="2016" name="Mol. Biol. Evol.">
        <title>Genome-Wide Survey of Gut Fungi (Harpellales) Reveals the First Horizontally Transferred Ubiquitin Gene from a Mosquito Host.</title>
        <authorList>
            <person name="Wang Y."/>
            <person name="White M.M."/>
            <person name="Kvist S."/>
            <person name="Moncalvo J.M."/>
        </authorList>
    </citation>
    <scope>NUCLEOTIDE SEQUENCE [LARGE SCALE GENOMIC DNA]</scope>
    <source>
        <strain evidence="5 6">ALG-7-W6</strain>
    </source>
</reference>
<dbReference type="STRING" id="133383.A0A1R0GUJ3"/>
<feature type="region of interest" description="Disordered" evidence="3">
    <location>
        <begin position="85"/>
        <end position="128"/>
    </location>
</feature>
<organism evidence="5 6">
    <name type="scientific">Smittium mucronatum</name>
    <dbReference type="NCBI Taxonomy" id="133383"/>
    <lineage>
        <taxon>Eukaryota</taxon>
        <taxon>Fungi</taxon>
        <taxon>Fungi incertae sedis</taxon>
        <taxon>Zoopagomycota</taxon>
        <taxon>Kickxellomycotina</taxon>
        <taxon>Harpellomycetes</taxon>
        <taxon>Harpellales</taxon>
        <taxon>Legeriomycetaceae</taxon>
        <taxon>Smittium</taxon>
    </lineage>
</organism>
<dbReference type="Gene3D" id="1.10.238.230">
    <property type="match status" value="1"/>
</dbReference>
<keyword evidence="2" id="KW-0106">Calcium</keyword>
<dbReference type="Pfam" id="PF17958">
    <property type="entry name" value="EF-hand_13"/>
    <property type="match status" value="1"/>
</dbReference>
<feature type="region of interest" description="Disordered" evidence="3">
    <location>
        <begin position="1"/>
        <end position="38"/>
    </location>
</feature>
<gene>
    <name evidence="5" type="ORF">AYI68_g5332</name>
</gene>
<dbReference type="InterPro" id="IPR018247">
    <property type="entry name" value="EF_Hand_1_Ca_BS"/>
</dbReference>
<evidence type="ECO:0000256" key="3">
    <source>
        <dbReference type="SAM" id="MobiDB-lite"/>
    </source>
</evidence>
<dbReference type="AlphaFoldDB" id="A0A1R0GUJ3"/>
<dbReference type="Proteomes" id="UP000187455">
    <property type="component" value="Unassembled WGS sequence"/>
</dbReference>
<proteinExistence type="predicted"/>
<name>A0A1R0GUJ3_9FUNG</name>
<dbReference type="GO" id="GO:0046872">
    <property type="term" value="F:metal ion binding"/>
    <property type="evidence" value="ECO:0007669"/>
    <property type="project" value="UniProtKB-KW"/>
</dbReference>
<dbReference type="Gene3D" id="1.10.238.10">
    <property type="entry name" value="EF-hand"/>
    <property type="match status" value="1"/>
</dbReference>
<keyword evidence="1" id="KW-0479">Metal-binding</keyword>
<dbReference type="PANTHER" id="PTHR14095">
    <property type="entry name" value="PHOSPHATASE 2A REGULATORY SUBUNIT-RELATED"/>
    <property type="match status" value="1"/>
</dbReference>
<dbReference type="GO" id="GO:0000159">
    <property type="term" value="C:protein phosphatase type 2A complex"/>
    <property type="evidence" value="ECO:0007669"/>
    <property type="project" value="TreeGrafter"/>
</dbReference>
<keyword evidence="6" id="KW-1185">Reference proteome</keyword>
<dbReference type="InterPro" id="IPR041534">
    <property type="entry name" value="EF-hand_13"/>
</dbReference>
<protein>
    <submittedName>
        <fullName evidence="5">Serine/threonine-protein phosphatase 2A regulatory subunit B'' subunit beta</fullName>
    </submittedName>
</protein>
<feature type="compositionally biased region" description="Polar residues" evidence="3">
    <location>
        <begin position="89"/>
        <end position="106"/>
    </location>
</feature>
<evidence type="ECO:0000313" key="6">
    <source>
        <dbReference type="Proteomes" id="UP000187455"/>
    </source>
</evidence>
<evidence type="ECO:0000256" key="2">
    <source>
        <dbReference type="ARBA" id="ARBA00022837"/>
    </source>
</evidence>
<comment type="caution">
    <text evidence="5">The sequence shown here is derived from an EMBL/GenBank/DDBJ whole genome shotgun (WGS) entry which is preliminary data.</text>
</comment>
<evidence type="ECO:0000313" key="5">
    <source>
        <dbReference type="EMBL" id="OLY80572.1"/>
    </source>
</evidence>